<evidence type="ECO:0000256" key="3">
    <source>
        <dbReference type="ARBA" id="ARBA00023163"/>
    </source>
</evidence>
<dbReference type="KEGG" id="mcha:111016769"/>
<dbReference type="CDD" id="cd11444">
    <property type="entry name" value="bHLH_AtIBH1_like"/>
    <property type="match status" value="1"/>
</dbReference>
<dbReference type="InterPro" id="IPR044549">
    <property type="entry name" value="bHLH_AtIBH1-like"/>
</dbReference>
<feature type="compositionally biased region" description="Basic residues" evidence="5">
    <location>
        <begin position="40"/>
        <end position="63"/>
    </location>
</feature>
<evidence type="ECO:0000256" key="2">
    <source>
        <dbReference type="ARBA" id="ARBA00023015"/>
    </source>
</evidence>
<proteinExistence type="predicted"/>
<evidence type="ECO:0000256" key="4">
    <source>
        <dbReference type="ARBA" id="ARBA00023242"/>
    </source>
</evidence>
<keyword evidence="6" id="KW-1185">Reference proteome</keyword>
<reference evidence="7" key="1">
    <citation type="submission" date="2025-08" db="UniProtKB">
        <authorList>
            <consortium name="RefSeq"/>
        </authorList>
    </citation>
    <scope>IDENTIFICATION</scope>
    <source>
        <strain evidence="7">OHB3-1</strain>
    </source>
</reference>
<evidence type="ECO:0000256" key="1">
    <source>
        <dbReference type="ARBA" id="ARBA00004123"/>
    </source>
</evidence>
<evidence type="ECO:0000313" key="7">
    <source>
        <dbReference type="RefSeq" id="XP_022147973.1"/>
    </source>
</evidence>
<gene>
    <name evidence="7" type="primary">LOC111016769</name>
</gene>
<dbReference type="PANTHER" id="PTHR33124:SF43">
    <property type="entry name" value="TRANSCRIPTION FACTOR PAR2"/>
    <property type="match status" value="1"/>
</dbReference>
<dbReference type="InterPro" id="IPR044660">
    <property type="entry name" value="IBH1-like"/>
</dbReference>
<keyword evidence="3" id="KW-0804">Transcription</keyword>
<name>A0A6J1D2S3_MOMCH</name>
<evidence type="ECO:0000256" key="5">
    <source>
        <dbReference type="SAM" id="MobiDB-lite"/>
    </source>
</evidence>
<comment type="subcellular location">
    <subcellularLocation>
        <location evidence="1">Nucleus</location>
    </subcellularLocation>
</comment>
<protein>
    <submittedName>
        <fullName evidence="7">Transcription factor PAR2</fullName>
    </submittedName>
</protein>
<dbReference type="AlphaFoldDB" id="A0A6J1D2S3"/>
<accession>A0A6J1D2S3</accession>
<sequence length="144" mass="16423">MERTLIQRLKLAIQGKPRTAPRHKSLMLNTLHKSSPASFRRSRTHRDAHRRIGRKSSRIAKTIRQKERRNGGVSTSEEADEKEAVERKIRALQSIVPGGESLGVDKLFEQTAEYIMNLQHQVKAMRALSSFFETLEKEKSKCGG</sequence>
<dbReference type="GO" id="GO:0006355">
    <property type="term" value="P:regulation of DNA-templated transcription"/>
    <property type="evidence" value="ECO:0007669"/>
    <property type="project" value="InterPro"/>
</dbReference>
<dbReference type="OrthoDB" id="1363133at2759"/>
<keyword evidence="4" id="KW-0539">Nucleus</keyword>
<dbReference type="GeneID" id="111016769"/>
<dbReference type="RefSeq" id="XP_022147973.1">
    <property type="nucleotide sequence ID" value="XM_022292281.1"/>
</dbReference>
<keyword evidence="2" id="KW-0805">Transcription regulation</keyword>
<feature type="region of interest" description="Disordered" evidence="5">
    <location>
        <begin position="33"/>
        <end position="84"/>
    </location>
</feature>
<dbReference type="Proteomes" id="UP000504603">
    <property type="component" value="Unplaced"/>
</dbReference>
<evidence type="ECO:0000313" key="6">
    <source>
        <dbReference type="Proteomes" id="UP000504603"/>
    </source>
</evidence>
<dbReference type="GO" id="GO:0005634">
    <property type="term" value="C:nucleus"/>
    <property type="evidence" value="ECO:0007669"/>
    <property type="project" value="UniProtKB-SubCell"/>
</dbReference>
<organism evidence="6 7">
    <name type="scientific">Momordica charantia</name>
    <name type="common">Bitter gourd</name>
    <name type="synonym">Balsam pear</name>
    <dbReference type="NCBI Taxonomy" id="3673"/>
    <lineage>
        <taxon>Eukaryota</taxon>
        <taxon>Viridiplantae</taxon>
        <taxon>Streptophyta</taxon>
        <taxon>Embryophyta</taxon>
        <taxon>Tracheophyta</taxon>
        <taxon>Spermatophyta</taxon>
        <taxon>Magnoliopsida</taxon>
        <taxon>eudicotyledons</taxon>
        <taxon>Gunneridae</taxon>
        <taxon>Pentapetalae</taxon>
        <taxon>rosids</taxon>
        <taxon>fabids</taxon>
        <taxon>Cucurbitales</taxon>
        <taxon>Cucurbitaceae</taxon>
        <taxon>Momordiceae</taxon>
        <taxon>Momordica</taxon>
    </lineage>
</organism>
<dbReference type="PANTHER" id="PTHR33124">
    <property type="entry name" value="TRANSCRIPTION FACTOR IBH1-LIKE 1"/>
    <property type="match status" value="1"/>
</dbReference>